<feature type="region of interest" description="Disordered" evidence="11">
    <location>
        <begin position="331"/>
        <end position="358"/>
    </location>
</feature>
<evidence type="ECO:0000256" key="2">
    <source>
        <dbReference type="ARBA" id="ARBA00010663"/>
    </source>
</evidence>
<keyword evidence="5 12" id="KW-1133">Transmembrane helix</keyword>
<feature type="transmembrane region" description="Helical" evidence="12">
    <location>
        <begin position="686"/>
        <end position="711"/>
    </location>
</feature>
<feature type="compositionally biased region" description="Acidic residues" evidence="11">
    <location>
        <begin position="475"/>
        <end position="499"/>
    </location>
</feature>
<accession>A0A8J5N0B6</accession>
<dbReference type="GO" id="GO:0071880">
    <property type="term" value="P:adenylate cyclase-activating adrenergic receptor signaling pathway"/>
    <property type="evidence" value="ECO:0007669"/>
    <property type="project" value="TreeGrafter"/>
</dbReference>
<proteinExistence type="inferred from homology"/>
<evidence type="ECO:0000259" key="13">
    <source>
        <dbReference type="PROSITE" id="PS50262"/>
    </source>
</evidence>
<feature type="region of interest" description="Disordered" evidence="11">
    <location>
        <begin position="183"/>
        <end position="205"/>
    </location>
</feature>
<dbReference type="InterPro" id="IPR017452">
    <property type="entry name" value="GPCR_Rhodpsn_7TM"/>
</dbReference>
<feature type="region of interest" description="Disordered" evidence="11">
    <location>
        <begin position="238"/>
        <end position="309"/>
    </location>
</feature>
<keyword evidence="7 12" id="KW-0472">Membrane</keyword>
<dbReference type="EMBL" id="JAHLQT010014436">
    <property type="protein sequence ID" value="KAG7170284.1"/>
    <property type="molecule type" value="Genomic_DNA"/>
</dbReference>
<dbReference type="GO" id="GO:0043410">
    <property type="term" value="P:positive regulation of MAPK cascade"/>
    <property type="evidence" value="ECO:0007669"/>
    <property type="project" value="TreeGrafter"/>
</dbReference>
<gene>
    <name evidence="14" type="primary">LIAT1-L4</name>
    <name evidence="14" type="ORF">Hamer_G016087</name>
</gene>
<dbReference type="SUPFAM" id="SSF81321">
    <property type="entry name" value="Family A G protein-coupled receptor-like"/>
    <property type="match status" value="1"/>
</dbReference>
<dbReference type="Pfam" id="PF00001">
    <property type="entry name" value="7tm_1"/>
    <property type="match status" value="1"/>
</dbReference>
<evidence type="ECO:0000256" key="11">
    <source>
        <dbReference type="SAM" id="MobiDB-lite"/>
    </source>
</evidence>
<keyword evidence="8" id="KW-1015">Disulfide bond</keyword>
<keyword evidence="4 12" id="KW-0812">Transmembrane</keyword>
<dbReference type="PROSITE" id="PS50262">
    <property type="entry name" value="G_PROTEIN_RECEP_F1_2"/>
    <property type="match status" value="1"/>
</dbReference>
<comment type="subcellular location">
    <subcellularLocation>
        <location evidence="1">Cell membrane</location>
        <topology evidence="1">Multi-pass membrane protein</topology>
    </subcellularLocation>
</comment>
<evidence type="ECO:0000256" key="7">
    <source>
        <dbReference type="ARBA" id="ARBA00023136"/>
    </source>
</evidence>
<feature type="region of interest" description="Disordered" evidence="11">
    <location>
        <begin position="407"/>
        <end position="581"/>
    </location>
</feature>
<organism evidence="14 15">
    <name type="scientific">Homarus americanus</name>
    <name type="common">American lobster</name>
    <dbReference type="NCBI Taxonomy" id="6706"/>
    <lineage>
        <taxon>Eukaryota</taxon>
        <taxon>Metazoa</taxon>
        <taxon>Ecdysozoa</taxon>
        <taxon>Arthropoda</taxon>
        <taxon>Crustacea</taxon>
        <taxon>Multicrustacea</taxon>
        <taxon>Malacostraca</taxon>
        <taxon>Eumalacostraca</taxon>
        <taxon>Eucarida</taxon>
        <taxon>Decapoda</taxon>
        <taxon>Pleocyemata</taxon>
        <taxon>Astacidea</taxon>
        <taxon>Nephropoidea</taxon>
        <taxon>Nephropidae</taxon>
        <taxon>Homarus</taxon>
    </lineage>
</organism>
<protein>
    <submittedName>
        <fullName evidence="14">LIAT1-like 4</fullName>
    </submittedName>
</protein>
<keyword evidence="6" id="KW-0297">G-protein coupled receptor</keyword>
<evidence type="ECO:0000313" key="15">
    <source>
        <dbReference type="Proteomes" id="UP000747542"/>
    </source>
</evidence>
<evidence type="ECO:0000313" key="14">
    <source>
        <dbReference type="EMBL" id="KAG7170284.1"/>
    </source>
</evidence>
<keyword evidence="15" id="KW-1185">Reference proteome</keyword>
<feature type="compositionally biased region" description="Acidic residues" evidence="11">
    <location>
        <begin position="507"/>
        <end position="571"/>
    </location>
</feature>
<dbReference type="AlphaFoldDB" id="A0A8J5N0B6"/>
<evidence type="ECO:0000256" key="4">
    <source>
        <dbReference type="ARBA" id="ARBA00022692"/>
    </source>
</evidence>
<evidence type="ECO:0000256" key="12">
    <source>
        <dbReference type="SAM" id="Phobius"/>
    </source>
</evidence>
<keyword evidence="10" id="KW-0807">Transducer</keyword>
<dbReference type="Proteomes" id="UP000747542">
    <property type="component" value="Unassembled WGS sequence"/>
</dbReference>
<feature type="compositionally biased region" description="Polar residues" evidence="11">
    <location>
        <begin position="243"/>
        <end position="290"/>
    </location>
</feature>
<dbReference type="Gene3D" id="1.20.1070.10">
    <property type="entry name" value="Rhodopsin 7-helix transmembrane proteins"/>
    <property type="match status" value="1"/>
</dbReference>
<evidence type="ECO:0000256" key="9">
    <source>
        <dbReference type="ARBA" id="ARBA00023170"/>
    </source>
</evidence>
<dbReference type="PANTHER" id="PTHR24248">
    <property type="entry name" value="ADRENERGIC RECEPTOR-RELATED G-PROTEIN COUPLED RECEPTOR"/>
    <property type="match status" value="1"/>
</dbReference>
<feature type="compositionally biased region" description="Acidic residues" evidence="11">
    <location>
        <begin position="417"/>
        <end position="467"/>
    </location>
</feature>
<feature type="transmembrane region" description="Helical" evidence="12">
    <location>
        <begin position="731"/>
        <end position="751"/>
    </location>
</feature>
<evidence type="ECO:0000256" key="6">
    <source>
        <dbReference type="ARBA" id="ARBA00023040"/>
    </source>
</evidence>
<sequence>MTPSGPLNYSDVTPGEPEVTLTAFIPGLNFPKEEEPVTTTLTYPQRASLLWTLIVTTSITVRDPENSDALSSQVSENLHRVRHDAPTSRDEMNFTSDSTLSINNALLKNISKTTSDVLDPGYVVNSGGVDKDKDGWPSPDVKQFDNHTTLRPSGSVEHISQRSDLSENGTFLSSSLISLSLGSTTSLDPGDSKRDEGVFPSTPPHTVKSIPTVGFMVRDVDTVADVLERRDVNFTTTTKHEAVSTSSQKSTTDPATTQVASQSFVPSQLTSNNTKLLSTPSAVQISTQGSEHLDKSSKNNQRNTEPPGVGLISFHFDSSLWTRKNSDISEASSTNNLDALPSELENTNVNRLTNTPKPRYSVSQEAAISESVRHKTVITEPLDVGLLEPHDSPSVLPKHGNVRTVFSESQNPHSENLEPEPEGLDAPEPEPEGLDAPEPEPEGLDVPEPEPEGLDAPEPEPEGLDAPEPERLDAPEPEPEGLDAPEPEPEGLDVPEPEPEGLVASEPEPEGLDVPEPEPEGLDAPEPEPEGLDAPEPEPEGLDVPEPEPEGLDAPEPEPEGLDAPEPEPEGLDAPKSNGHQNIAQDCQTKLTFQNGSEHLSGNWSNETANETLNEALKETLNETLNENLNETHLDEETTSIHKGIKWSTSKAILFIVQLVIMLETIFGNLMVILSVKMEKKLQTPFNYYIVNLAFTDMNVGVSVMSLFMIYNLMDRLWSVTWSLHYRNHNSASKSLIIILMTWVLVALIWLPPFIYDRVVNAYPSGDCYWDTVHNKNLLSAWFPTLFPQWYVNFSYWMAYINSALNPILYPISSPEFRAAYKKVFKVLICKN</sequence>
<keyword evidence="9" id="KW-0675">Receptor</keyword>
<evidence type="ECO:0000256" key="10">
    <source>
        <dbReference type="ARBA" id="ARBA00023224"/>
    </source>
</evidence>
<evidence type="ECO:0000256" key="5">
    <source>
        <dbReference type="ARBA" id="ARBA00022989"/>
    </source>
</evidence>
<feature type="compositionally biased region" description="Polar residues" evidence="11">
    <location>
        <begin position="344"/>
        <end position="358"/>
    </location>
</feature>
<feature type="domain" description="G-protein coupled receptors family 1 profile" evidence="13">
    <location>
        <begin position="668"/>
        <end position="832"/>
    </location>
</feature>
<comment type="similarity">
    <text evidence="2">Belongs to the G-protein coupled receptor 1 family.</text>
</comment>
<evidence type="ECO:0000256" key="8">
    <source>
        <dbReference type="ARBA" id="ARBA00023157"/>
    </source>
</evidence>
<dbReference type="PRINTS" id="PR00237">
    <property type="entry name" value="GPCRRHODOPSN"/>
</dbReference>
<reference evidence="14" key="1">
    <citation type="journal article" date="2021" name="Sci. Adv.">
        <title>The American lobster genome reveals insights on longevity, neural, and immune adaptations.</title>
        <authorList>
            <person name="Polinski J.M."/>
            <person name="Zimin A.V."/>
            <person name="Clark K.F."/>
            <person name="Kohn A.B."/>
            <person name="Sadowski N."/>
            <person name="Timp W."/>
            <person name="Ptitsyn A."/>
            <person name="Khanna P."/>
            <person name="Romanova D.Y."/>
            <person name="Williams P."/>
            <person name="Greenwood S.J."/>
            <person name="Moroz L.L."/>
            <person name="Walt D.R."/>
            <person name="Bodnar A.G."/>
        </authorList>
    </citation>
    <scope>NUCLEOTIDE SEQUENCE</scope>
    <source>
        <strain evidence="14">GMGI-L3</strain>
    </source>
</reference>
<keyword evidence="3" id="KW-1003">Cell membrane</keyword>
<feature type="transmembrane region" description="Helical" evidence="12">
    <location>
        <begin position="652"/>
        <end position="674"/>
    </location>
</feature>
<dbReference type="GO" id="GO:0005886">
    <property type="term" value="C:plasma membrane"/>
    <property type="evidence" value="ECO:0007669"/>
    <property type="project" value="UniProtKB-SubCell"/>
</dbReference>
<evidence type="ECO:0000256" key="1">
    <source>
        <dbReference type="ARBA" id="ARBA00004651"/>
    </source>
</evidence>
<dbReference type="PANTHER" id="PTHR24248:SF199">
    <property type="entry name" value="IP13425P-RELATED"/>
    <property type="match status" value="1"/>
</dbReference>
<dbReference type="GO" id="GO:0004993">
    <property type="term" value="F:G protein-coupled serotonin receptor activity"/>
    <property type="evidence" value="ECO:0007669"/>
    <property type="project" value="UniProtKB-ARBA"/>
</dbReference>
<name>A0A8J5N0B6_HOMAM</name>
<comment type="caution">
    <text evidence="14">The sequence shown here is derived from an EMBL/GenBank/DDBJ whole genome shotgun (WGS) entry which is preliminary data.</text>
</comment>
<evidence type="ECO:0000256" key="3">
    <source>
        <dbReference type="ARBA" id="ARBA00022475"/>
    </source>
</evidence>
<dbReference type="Gene3D" id="1.10.1220.70">
    <property type="match status" value="1"/>
</dbReference>
<dbReference type="InterPro" id="IPR000276">
    <property type="entry name" value="GPCR_Rhodpsn"/>
</dbReference>